<feature type="region of interest" description="Disordered" evidence="1">
    <location>
        <begin position="53"/>
        <end position="75"/>
    </location>
</feature>
<accession>A0A6A5KKK7</accession>
<organism evidence="2 3">
    <name type="scientific">Decorospora gaudefroyi</name>
    <dbReference type="NCBI Taxonomy" id="184978"/>
    <lineage>
        <taxon>Eukaryota</taxon>
        <taxon>Fungi</taxon>
        <taxon>Dikarya</taxon>
        <taxon>Ascomycota</taxon>
        <taxon>Pezizomycotina</taxon>
        <taxon>Dothideomycetes</taxon>
        <taxon>Pleosporomycetidae</taxon>
        <taxon>Pleosporales</taxon>
        <taxon>Pleosporineae</taxon>
        <taxon>Pleosporaceae</taxon>
        <taxon>Decorospora</taxon>
    </lineage>
</organism>
<gene>
    <name evidence="2" type="ORF">BDW02DRAFT_106553</name>
</gene>
<reference evidence="2" key="1">
    <citation type="submission" date="2020-01" db="EMBL/GenBank/DDBJ databases">
        <authorList>
            <consortium name="DOE Joint Genome Institute"/>
            <person name="Haridas S."/>
            <person name="Albert R."/>
            <person name="Binder M."/>
            <person name="Bloem J."/>
            <person name="Labutti K."/>
            <person name="Salamov A."/>
            <person name="Andreopoulos B."/>
            <person name="Baker S.E."/>
            <person name="Barry K."/>
            <person name="Bills G."/>
            <person name="Bluhm B.H."/>
            <person name="Cannon C."/>
            <person name="Castanera R."/>
            <person name="Culley D.E."/>
            <person name="Daum C."/>
            <person name="Ezra D."/>
            <person name="Gonzalez J.B."/>
            <person name="Henrissat B."/>
            <person name="Kuo A."/>
            <person name="Liang C."/>
            <person name="Lipzen A."/>
            <person name="Lutzoni F."/>
            <person name="Magnuson J."/>
            <person name="Mondo S."/>
            <person name="Nolan M."/>
            <person name="Ohm R."/>
            <person name="Pangilinan J."/>
            <person name="Park H.-J."/>
            <person name="Ramirez L."/>
            <person name="Alfaro M."/>
            <person name="Sun H."/>
            <person name="Tritt A."/>
            <person name="Yoshinaga Y."/>
            <person name="Zwiers L.-H."/>
            <person name="Turgeon B.G."/>
            <person name="Goodwin S.B."/>
            <person name="Spatafora J.W."/>
            <person name="Crous P.W."/>
            <person name="Grigoriev I.V."/>
        </authorList>
    </citation>
    <scope>NUCLEOTIDE SEQUENCE</scope>
    <source>
        <strain evidence="2">P77</strain>
    </source>
</reference>
<keyword evidence="3" id="KW-1185">Reference proteome</keyword>
<evidence type="ECO:0000313" key="2">
    <source>
        <dbReference type="EMBL" id="KAF1837638.1"/>
    </source>
</evidence>
<protein>
    <submittedName>
        <fullName evidence="2">Uncharacterized protein</fullName>
    </submittedName>
</protein>
<evidence type="ECO:0000256" key="1">
    <source>
        <dbReference type="SAM" id="MobiDB-lite"/>
    </source>
</evidence>
<name>A0A6A5KKK7_9PLEO</name>
<evidence type="ECO:0000313" key="3">
    <source>
        <dbReference type="Proteomes" id="UP000800040"/>
    </source>
</evidence>
<feature type="compositionally biased region" description="Low complexity" evidence="1">
    <location>
        <begin position="57"/>
        <end position="75"/>
    </location>
</feature>
<dbReference type="EMBL" id="ML975259">
    <property type="protein sequence ID" value="KAF1837638.1"/>
    <property type="molecule type" value="Genomic_DNA"/>
</dbReference>
<sequence>MASATVVWLTSSAWDSSTGLSPVVGVVSASAKAGSELTSLVGSAVVFAHGSPGEARSVSGSCASVSTTSSQSACR</sequence>
<dbReference type="Proteomes" id="UP000800040">
    <property type="component" value="Unassembled WGS sequence"/>
</dbReference>
<proteinExistence type="predicted"/>
<dbReference type="AlphaFoldDB" id="A0A6A5KKK7"/>